<dbReference type="Proteomes" id="UP000289738">
    <property type="component" value="Chromosome A04"/>
</dbReference>
<keyword evidence="2" id="KW-1185">Reference proteome</keyword>
<proteinExistence type="predicted"/>
<gene>
    <name evidence="1" type="ORF">Ahy_A04g019149</name>
</gene>
<evidence type="ECO:0000313" key="1">
    <source>
        <dbReference type="EMBL" id="RYR61902.1"/>
    </source>
</evidence>
<evidence type="ECO:0000313" key="2">
    <source>
        <dbReference type="Proteomes" id="UP000289738"/>
    </source>
</evidence>
<accession>A0A445DFK7</accession>
<dbReference type="EMBL" id="SDMP01000004">
    <property type="protein sequence ID" value="RYR61902.1"/>
    <property type="molecule type" value="Genomic_DNA"/>
</dbReference>
<sequence>MRNSDNRVTFESKIPFCYVPDLSIIAEQVVELSVEVGNAGGGGFGSSDFVQDDPSLISPLIHVASLVKEMDVDGEDSDEEYVANNNESCSFEVDDDEEFVLESPDEALCRYLLPAPYPILALLFVPNHYDILDLDAMQEKNLFSNTGKEDYNLDGGVEFRQPAFGVSTLLSDRISNTGDWEESYNKVLRLLQALQSCCLGTMCEISVVPYYDGHLMVCDCSMFGKVFWALSHCIKAFKNCRPFVSINSTHLYGKYSGVLLIVVAQDGNSNILPIAFVIVESETMESSSSFLTNLR</sequence>
<dbReference type="AlphaFoldDB" id="A0A445DFK7"/>
<dbReference type="STRING" id="3818.A0A445DFK7"/>
<protein>
    <recommendedName>
        <fullName evidence="3">MULE transposase domain-containing protein</fullName>
    </recommendedName>
</protein>
<evidence type="ECO:0008006" key="3">
    <source>
        <dbReference type="Google" id="ProtNLM"/>
    </source>
</evidence>
<comment type="caution">
    <text evidence="1">The sequence shown here is derived from an EMBL/GenBank/DDBJ whole genome shotgun (WGS) entry which is preliminary data.</text>
</comment>
<dbReference type="PANTHER" id="PTHR31973">
    <property type="entry name" value="POLYPROTEIN, PUTATIVE-RELATED"/>
    <property type="match status" value="1"/>
</dbReference>
<name>A0A445DFK7_ARAHY</name>
<dbReference type="PANTHER" id="PTHR31973:SF195">
    <property type="entry name" value="MUDR FAMILY TRANSPOSASE"/>
    <property type="match status" value="1"/>
</dbReference>
<reference evidence="1 2" key="1">
    <citation type="submission" date="2019-01" db="EMBL/GenBank/DDBJ databases">
        <title>Sequencing of cultivated peanut Arachis hypogaea provides insights into genome evolution and oil improvement.</title>
        <authorList>
            <person name="Chen X."/>
        </authorList>
    </citation>
    <scope>NUCLEOTIDE SEQUENCE [LARGE SCALE GENOMIC DNA]</scope>
    <source>
        <strain evidence="2">cv. Fuhuasheng</strain>
        <tissue evidence="1">Leaves</tissue>
    </source>
</reference>
<organism evidence="1 2">
    <name type="scientific">Arachis hypogaea</name>
    <name type="common">Peanut</name>
    <dbReference type="NCBI Taxonomy" id="3818"/>
    <lineage>
        <taxon>Eukaryota</taxon>
        <taxon>Viridiplantae</taxon>
        <taxon>Streptophyta</taxon>
        <taxon>Embryophyta</taxon>
        <taxon>Tracheophyta</taxon>
        <taxon>Spermatophyta</taxon>
        <taxon>Magnoliopsida</taxon>
        <taxon>eudicotyledons</taxon>
        <taxon>Gunneridae</taxon>
        <taxon>Pentapetalae</taxon>
        <taxon>rosids</taxon>
        <taxon>fabids</taxon>
        <taxon>Fabales</taxon>
        <taxon>Fabaceae</taxon>
        <taxon>Papilionoideae</taxon>
        <taxon>50 kb inversion clade</taxon>
        <taxon>dalbergioids sensu lato</taxon>
        <taxon>Dalbergieae</taxon>
        <taxon>Pterocarpus clade</taxon>
        <taxon>Arachis</taxon>
    </lineage>
</organism>